<accession>A0ABD2LDG2</accession>
<gene>
    <name evidence="6" type="ORF">niasHT_012501</name>
</gene>
<proteinExistence type="inferred from homology"/>
<evidence type="ECO:0000256" key="2">
    <source>
        <dbReference type="ARBA" id="ARBA00010112"/>
    </source>
</evidence>
<evidence type="ECO:0000256" key="3">
    <source>
        <dbReference type="ARBA" id="ARBA00022525"/>
    </source>
</evidence>
<keyword evidence="7" id="KW-1185">Reference proteome</keyword>
<dbReference type="Pfam" id="PF01060">
    <property type="entry name" value="TTR-52"/>
    <property type="match status" value="1"/>
</dbReference>
<comment type="similarity">
    <text evidence="2">Belongs to the nematode transthyretin-like family.</text>
</comment>
<dbReference type="AlphaFoldDB" id="A0ABD2LDG2"/>
<organism evidence="6 7">
    <name type="scientific">Heterodera trifolii</name>
    <dbReference type="NCBI Taxonomy" id="157864"/>
    <lineage>
        <taxon>Eukaryota</taxon>
        <taxon>Metazoa</taxon>
        <taxon>Ecdysozoa</taxon>
        <taxon>Nematoda</taxon>
        <taxon>Chromadorea</taxon>
        <taxon>Rhabditida</taxon>
        <taxon>Tylenchina</taxon>
        <taxon>Tylenchomorpha</taxon>
        <taxon>Tylenchoidea</taxon>
        <taxon>Heteroderidae</taxon>
        <taxon>Heteroderinae</taxon>
        <taxon>Heterodera</taxon>
    </lineage>
</organism>
<evidence type="ECO:0000256" key="5">
    <source>
        <dbReference type="SAM" id="SignalP"/>
    </source>
</evidence>
<feature type="signal peptide" evidence="5">
    <location>
        <begin position="1"/>
        <end position="17"/>
    </location>
</feature>
<name>A0ABD2LDG2_9BILA</name>
<dbReference type="InterPro" id="IPR001534">
    <property type="entry name" value="Transthyretin-like"/>
</dbReference>
<keyword evidence="3" id="KW-0964">Secreted</keyword>
<dbReference type="InterPro" id="IPR038479">
    <property type="entry name" value="Transthyretin-like_sf"/>
</dbReference>
<evidence type="ECO:0008006" key="8">
    <source>
        <dbReference type="Google" id="ProtNLM"/>
    </source>
</evidence>
<evidence type="ECO:0000313" key="7">
    <source>
        <dbReference type="Proteomes" id="UP001620626"/>
    </source>
</evidence>
<dbReference type="EMBL" id="JBICBT010000459">
    <property type="protein sequence ID" value="KAL3112932.1"/>
    <property type="molecule type" value="Genomic_DNA"/>
</dbReference>
<sequence length="139" mass="15497">MCSKFLVLSMFLHMALANPFGTKQSVTVSGHLKCQGKPSVGTKVKLYDNDHFTIDDLMAQSKTDNNGHFKMSGTAKEITNIDPKLNLYHNCNDKFPPPCKWKVTIKVPKSYIGKHAKVFDIGTLNLEGKFSGQNVDCFN</sequence>
<comment type="subcellular location">
    <subcellularLocation>
        <location evidence="1">Secreted</location>
    </subcellularLocation>
</comment>
<evidence type="ECO:0000256" key="4">
    <source>
        <dbReference type="ARBA" id="ARBA00022729"/>
    </source>
</evidence>
<dbReference type="Proteomes" id="UP001620626">
    <property type="component" value="Unassembled WGS sequence"/>
</dbReference>
<comment type="caution">
    <text evidence="6">The sequence shown here is derived from an EMBL/GenBank/DDBJ whole genome shotgun (WGS) entry which is preliminary data.</text>
</comment>
<dbReference type="Gene3D" id="2.60.40.3330">
    <property type="match status" value="1"/>
</dbReference>
<reference evidence="6 7" key="1">
    <citation type="submission" date="2024-10" db="EMBL/GenBank/DDBJ databases">
        <authorList>
            <person name="Kim D."/>
        </authorList>
    </citation>
    <scope>NUCLEOTIDE SEQUENCE [LARGE SCALE GENOMIC DNA]</scope>
    <source>
        <strain evidence="6">BH-2024</strain>
    </source>
</reference>
<feature type="chain" id="PRO_5044835974" description="Transthyretin-like family protein" evidence="5">
    <location>
        <begin position="18"/>
        <end position="139"/>
    </location>
</feature>
<evidence type="ECO:0000313" key="6">
    <source>
        <dbReference type="EMBL" id="KAL3112932.1"/>
    </source>
</evidence>
<protein>
    <recommendedName>
        <fullName evidence="8">Transthyretin-like family protein</fullName>
    </recommendedName>
</protein>
<keyword evidence="4 5" id="KW-0732">Signal</keyword>
<dbReference type="PANTHER" id="PTHR21700">
    <property type="entry name" value="TRANSTHYRETIN-LIKE FAMILY PROTEIN-RELATED"/>
    <property type="match status" value="1"/>
</dbReference>
<dbReference type="GO" id="GO:0005576">
    <property type="term" value="C:extracellular region"/>
    <property type="evidence" value="ECO:0007669"/>
    <property type="project" value="UniProtKB-SubCell"/>
</dbReference>
<evidence type="ECO:0000256" key="1">
    <source>
        <dbReference type="ARBA" id="ARBA00004613"/>
    </source>
</evidence>